<evidence type="ECO:0000259" key="1">
    <source>
        <dbReference type="Pfam" id="PF01796"/>
    </source>
</evidence>
<reference evidence="3 4" key="1">
    <citation type="submission" date="2007-10" db="EMBL/GenBank/DDBJ databases">
        <title>Complete sequence of Desulfococcus oleovorans Hxd3.</title>
        <authorList>
            <consortium name="US DOE Joint Genome Institute"/>
            <person name="Copeland A."/>
            <person name="Lucas S."/>
            <person name="Lapidus A."/>
            <person name="Barry K."/>
            <person name="Glavina del Rio T."/>
            <person name="Dalin E."/>
            <person name="Tice H."/>
            <person name="Pitluck S."/>
            <person name="Kiss H."/>
            <person name="Brettin T."/>
            <person name="Bruce D."/>
            <person name="Detter J.C."/>
            <person name="Han C."/>
            <person name="Schmutz J."/>
            <person name="Larimer F."/>
            <person name="Land M."/>
            <person name="Hauser L."/>
            <person name="Kyrpides N."/>
            <person name="Kim E."/>
            <person name="Wawrik B."/>
            <person name="Richardson P."/>
        </authorList>
    </citation>
    <scope>NUCLEOTIDE SEQUENCE [LARGE SCALE GENOMIC DNA]</scope>
    <source>
        <strain evidence="4">DSM 6200 / JCM 39069 / Hxd3</strain>
    </source>
</reference>
<keyword evidence="4" id="KW-1185">Reference proteome</keyword>
<protein>
    <recommendedName>
        <fullName evidence="5">Zn-ribbon domain-containing OB-fold protein</fullName>
    </recommendedName>
</protein>
<dbReference type="Proteomes" id="UP000008561">
    <property type="component" value="Chromosome"/>
</dbReference>
<organism evidence="3 4">
    <name type="scientific">Desulfosudis oleivorans (strain DSM 6200 / JCM 39069 / Hxd3)</name>
    <name type="common">Desulfococcus oleovorans</name>
    <dbReference type="NCBI Taxonomy" id="96561"/>
    <lineage>
        <taxon>Bacteria</taxon>
        <taxon>Pseudomonadati</taxon>
        <taxon>Thermodesulfobacteriota</taxon>
        <taxon>Desulfobacteria</taxon>
        <taxon>Desulfobacterales</taxon>
        <taxon>Desulfosudaceae</taxon>
        <taxon>Desulfosudis</taxon>
    </lineage>
</organism>
<dbReference type="AlphaFoldDB" id="A9A006"/>
<dbReference type="InterPro" id="IPR002878">
    <property type="entry name" value="ChsH2_C"/>
</dbReference>
<dbReference type="InterPro" id="IPR012340">
    <property type="entry name" value="NA-bd_OB-fold"/>
</dbReference>
<feature type="domain" description="ChsH2 C-terminal OB-fold" evidence="1">
    <location>
        <begin position="62"/>
        <end position="127"/>
    </location>
</feature>
<evidence type="ECO:0000313" key="4">
    <source>
        <dbReference type="Proteomes" id="UP000008561"/>
    </source>
</evidence>
<proteinExistence type="predicted"/>
<evidence type="ECO:0000313" key="3">
    <source>
        <dbReference type="EMBL" id="ABW67406.1"/>
    </source>
</evidence>
<dbReference type="KEGG" id="dol:Dole_1602"/>
<dbReference type="InterPro" id="IPR022002">
    <property type="entry name" value="ChsH2_Znr"/>
</dbReference>
<feature type="domain" description="ChsH2 rubredoxin-like zinc ribbon" evidence="2">
    <location>
        <begin position="25"/>
        <end position="61"/>
    </location>
</feature>
<evidence type="ECO:0008006" key="5">
    <source>
        <dbReference type="Google" id="ProtNLM"/>
    </source>
</evidence>
<evidence type="ECO:0000259" key="2">
    <source>
        <dbReference type="Pfam" id="PF12172"/>
    </source>
</evidence>
<dbReference type="Pfam" id="PF12172">
    <property type="entry name" value="zf-ChsH2"/>
    <property type="match status" value="1"/>
</dbReference>
<dbReference type="eggNOG" id="COG1545">
    <property type="taxonomic scope" value="Bacteria"/>
</dbReference>
<name>A9A006_DESOH</name>
<dbReference type="InterPro" id="IPR052513">
    <property type="entry name" value="Thioester_dehydratase-like"/>
</dbReference>
<dbReference type="SUPFAM" id="SSF50249">
    <property type="entry name" value="Nucleic acid-binding proteins"/>
    <property type="match status" value="1"/>
</dbReference>
<dbReference type="Pfam" id="PF01796">
    <property type="entry name" value="OB_ChsH2_C"/>
    <property type="match status" value="1"/>
</dbReference>
<gene>
    <name evidence="3" type="ordered locus">Dole_1602</name>
</gene>
<dbReference type="RefSeq" id="WP_012175022.1">
    <property type="nucleotide sequence ID" value="NC_009943.1"/>
</dbReference>
<dbReference type="PANTHER" id="PTHR34075">
    <property type="entry name" value="BLR3430 PROTEIN"/>
    <property type="match status" value="1"/>
</dbReference>
<accession>A9A006</accession>
<sequence>MDIQNIQFDMTRPLPETQPWSKPFWEGAKQGKLLIQHCKDCNANIFYPRKVCPECWSKNMDWITASGKAKVYMFSTAYDMVEPKFMADLPYTVAYVNLEEGIRMMTRIVECDPADIHIDMEVEVVFHKLNDDFYLPYFKPVKK</sequence>
<dbReference type="PANTHER" id="PTHR34075:SF5">
    <property type="entry name" value="BLR3430 PROTEIN"/>
    <property type="match status" value="1"/>
</dbReference>
<dbReference type="Gene3D" id="6.10.30.10">
    <property type="match status" value="1"/>
</dbReference>
<dbReference type="EMBL" id="CP000859">
    <property type="protein sequence ID" value="ABW67406.1"/>
    <property type="molecule type" value="Genomic_DNA"/>
</dbReference>
<dbReference type="STRING" id="96561.Dole_1602"/>
<dbReference type="HOGENOM" id="CLU_119412_1_2_7"/>